<feature type="region of interest" description="Disordered" evidence="1">
    <location>
        <begin position="30"/>
        <end position="99"/>
    </location>
</feature>
<keyword evidence="2" id="KW-0732">Signal</keyword>
<evidence type="ECO:0000256" key="2">
    <source>
        <dbReference type="SAM" id="SignalP"/>
    </source>
</evidence>
<feature type="signal peptide" evidence="2">
    <location>
        <begin position="1"/>
        <end position="28"/>
    </location>
</feature>
<evidence type="ECO:0000256" key="1">
    <source>
        <dbReference type="SAM" id="MobiDB-lite"/>
    </source>
</evidence>
<sequence>MVWTLKGRGLALLAAAPLLAAVPVVAHADGPGPNGHKGDKGSASKPAPKHKHKTPKHGAPEHKAPKHKAPKHKDKAPKHEHKAPKHKHKAAKPKAHASVKKPQAHGVALRMKSPQQSVVPGRTYTWTFTVAARGKGEQEKAAFKTTLPRSLEYVSGEKHCKAAGQKVFCRLGTLKKEEKATGAIRAKVTGRAKPGETIRPRGTAVWGRDRVTHRFPAVRVARTADLALAQKAPATARAGAEIPYTLRIRNLGPAAADSVTLESRGPIKLVDRDTACVPRGASYLCAVGGLQAGEARTLRFTAVPRGNVRAGTVLTASWRASSPVPDTDRANNAAVVRTKITKSR</sequence>
<dbReference type="InterPro" id="IPR013783">
    <property type="entry name" value="Ig-like_fold"/>
</dbReference>
<feature type="domain" description="DUF11" evidence="3">
    <location>
        <begin position="225"/>
        <end position="336"/>
    </location>
</feature>
<evidence type="ECO:0000313" key="5">
    <source>
        <dbReference type="Proteomes" id="UP000305238"/>
    </source>
</evidence>
<dbReference type="InterPro" id="IPR051172">
    <property type="entry name" value="Chlamydia_OmcB"/>
</dbReference>
<dbReference type="OrthoDB" id="3478158at2"/>
<feature type="chain" id="PRO_5024457500" description="DUF11 domain-containing protein" evidence="2">
    <location>
        <begin position="29"/>
        <end position="344"/>
    </location>
</feature>
<name>A0A5S4HB13_9ACTN</name>
<feature type="compositionally biased region" description="Basic residues" evidence="1">
    <location>
        <begin position="47"/>
        <end position="56"/>
    </location>
</feature>
<protein>
    <recommendedName>
        <fullName evidence="3">DUF11 domain-containing protein</fullName>
    </recommendedName>
</protein>
<dbReference type="Gene3D" id="2.60.40.10">
    <property type="entry name" value="Immunoglobulins"/>
    <property type="match status" value="1"/>
</dbReference>
<feature type="domain" description="DUF11" evidence="3">
    <location>
        <begin position="112"/>
        <end position="192"/>
    </location>
</feature>
<dbReference type="AlphaFoldDB" id="A0A5S4HB13"/>
<reference evidence="4 5" key="1">
    <citation type="submission" date="2019-05" db="EMBL/GenBank/DDBJ databases">
        <title>Draft genome sequence of Actinomadura geliboluensis A8036.</title>
        <authorList>
            <person name="Saricaoglu S."/>
            <person name="Isik K."/>
        </authorList>
    </citation>
    <scope>NUCLEOTIDE SEQUENCE [LARGE SCALE GENOMIC DNA]</scope>
    <source>
        <strain evidence="4 5">A8036</strain>
    </source>
</reference>
<comment type="caution">
    <text evidence="4">The sequence shown here is derived from an EMBL/GenBank/DDBJ whole genome shotgun (WGS) entry which is preliminary data.</text>
</comment>
<dbReference type="PANTHER" id="PTHR34819">
    <property type="entry name" value="LARGE CYSTEINE-RICH PERIPLASMIC PROTEIN OMCB"/>
    <property type="match status" value="1"/>
</dbReference>
<gene>
    <name evidence="4" type="ORF">ETD96_03215</name>
</gene>
<dbReference type="InterPro" id="IPR001434">
    <property type="entry name" value="OmcB-like_DUF11"/>
</dbReference>
<dbReference type="GO" id="GO:0005975">
    <property type="term" value="P:carbohydrate metabolic process"/>
    <property type="evidence" value="ECO:0007669"/>
    <property type="project" value="UniProtKB-ARBA"/>
</dbReference>
<dbReference type="RefSeq" id="WP_138633743.1">
    <property type="nucleotide sequence ID" value="NZ_JBICSW010000010.1"/>
</dbReference>
<feature type="compositionally biased region" description="Basic residues" evidence="1">
    <location>
        <begin position="64"/>
        <end position="99"/>
    </location>
</feature>
<evidence type="ECO:0000259" key="3">
    <source>
        <dbReference type="Pfam" id="PF01345"/>
    </source>
</evidence>
<evidence type="ECO:0000313" key="4">
    <source>
        <dbReference type="EMBL" id="TMR41924.1"/>
    </source>
</evidence>
<proteinExistence type="predicted"/>
<organism evidence="4 5">
    <name type="scientific">Actinomadura geliboluensis</name>
    <dbReference type="NCBI Taxonomy" id="882440"/>
    <lineage>
        <taxon>Bacteria</taxon>
        <taxon>Bacillati</taxon>
        <taxon>Actinomycetota</taxon>
        <taxon>Actinomycetes</taxon>
        <taxon>Streptosporangiales</taxon>
        <taxon>Thermomonosporaceae</taxon>
        <taxon>Actinomadura</taxon>
    </lineage>
</organism>
<keyword evidence="5" id="KW-1185">Reference proteome</keyword>
<accession>A0A5S4HB13</accession>
<dbReference type="EMBL" id="VCKZ01000010">
    <property type="protein sequence ID" value="TMR41924.1"/>
    <property type="molecule type" value="Genomic_DNA"/>
</dbReference>
<dbReference type="Proteomes" id="UP000305238">
    <property type="component" value="Unassembled WGS sequence"/>
</dbReference>
<dbReference type="Pfam" id="PF01345">
    <property type="entry name" value="DUF11"/>
    <property type="match status" value="2"/>
</dbReference>